<keyword evidence="5" id="KW-0349">Heme</keyword>
<dbReference type="EMBL" id="JBITMB010000002">
    <property type="protein sequence ID" value="MFI7440081.1"/>
    <property type="molecule type" value="Genomic_DNA"/>
</dbReference>
<feature type="transmembrane region" description="Helical" evidence="12">
    <location>
        <begin position="282"/>
        <end position="305"/>
    </location>
</feature>
<name>A0ABW8A242_9ACTN</name>
<keyword evidence="14" id="KW-1185">Reference proteome</keyword>
<evidence type="ECO:0000256" key="7">
    <source>
        <dbReference type="ARBA" id="ARBA00022723"/>
    </source>
</evidence>
<evidence type="ECO:0000256" key="12">
    <source>
        <dbReference type="SAM" id="Phobius"/>
    </source>
</evidence>
<dbReference type="InterPro" id="IPR003317">
    <property type="entry name" value="Cyt-d_oxidase_su2"/>
</dbReference>
<evidence type="ECO:0000256" key="2">
    <source>
        <dbReference type="ARBA" id="ARBA00007543"/>
    </source>
</evidence>
<evidence type="ECO:0000256" key="10">
    <source>
        <dbReference type="ARBA" id="ARBA00023004"/>
    </source>
</evidence>
<evidence type="ECO:0000256" key="9">
    <source>
        <dbReference type="ARBA" id="ARBA00022989"/>
    </source>
</evidence>
<organism evidence="13 14">
    <name type="scientific">Nonomuraea indica</name>
    <dbReference type="NCBI Taxonomy" id="1581193"/>
    <lineage>
        <taxon>Bacteria</taxon>
        <taxon>Bacillati</taxon>
        <taxon>Actinomycetota</taxon>
        <taxon>Actinomycetes</taxon>
        <taxon>Streptosporangiales</taxon>
        <taxon>Streptosporangiaceae</taxon>
        <taxon>Nonomuraea</taxon>
    </lineage>
</organism>
<feature type="transmembrane region" description="Helical" evidence="12">
    <location>
        <begin position="173"/>
        <end position="196"/>
    </location>
</feature>
<dbReference type="Proteomes" id="UP001612928">
    <property type="component" value="Unassembled WGS sequence"/>
</dbReference>
<feature type="transmembrane region" description="Helical" evidence="12">
    <location>
        <begin position="216"/>
        <end position="234"/>
    </location>
</feature>
<comment type="caution">
    <text evidence="13">The sequence shown here is derived from an EMBL/GenBank/DDBJ whole genome shotgun (WGS) entry which is preliminary data.</text>
</comment>
<keyword evidence="3" id="KW-0813">Transport</keyword>
<evidence type="ECO:0000256" key="6">
    <source>
        <dbReference type="ARBA" id="ARBA00022692"/>
    </source>
</evidence>
<evidence type="ECO:0000256" key="4">
    <source>
        <dbReference type="ARBA" id="ARBA00022475"/>
    </source>
</evidence>
<evidence type="ECO:0000256" key="3">
    <source>
        <dbReference type="ARBA" id="ARBA00022448"/>
    </source>
</evidence>
<sequence>MIDLWFGIIAFLWTGYFVLEGFDFGVGLLAPFVSRDGDEQRQSLQTIGPVWDGNEVWLITAVGAMFAAFPAWYAGVFSSFYVPVVLVLVGLIMRGVGLEWRGKVTNPVWCDLGIVVGSALPAFLWGAVFANLVLGSALAAVVGGLFTLALCVLHGAVFLALRTDGPVRRRARVAALASGAVTLPLAAVALSGLAFGGGATGTATGTALDAALDARSIPALAAMAALAAAVALIWRRREGWAFAATATAIALTSASVFAELRVAPLDGLTLAEAASGPYTMTMLTWIGLIALPFVLLYQGWTYWVFRKRVSLVH</sequence>
<evidence type="ECO:0000256" key="1">
    <source>
        <dbReference type="ARBA" id="ARBA00004651"/>
    </source>
</evidence>
<feature type="transmembrane region" description="Helical" evidence="12">
    <location>
        <begin position="241"/>
        <end position="262"/>
    </location>
</feature>
<keyword evidence="8" id="KW-0249">Electron transport</keyword>
<evidence type="ECO:0000256" key="8">
    <source>
        <dbReference type="ARBA" id="ARBA00022982"/>
    </source>
</evidence>
<proteinExistence type="inferred from homology"/>
<keyword evidence="4" id="KW-1003">Cell membrane</keyword>
<evidence type="ECO:0000256" key="11">
    <source>
        <dbReference type="ARBA" id="ARBA00023136"/>
    </source>
</evidence>
<feature type="transmembrane region" description="Helical" evidence="12">
    <location>
        <begin position="136"/>
        <end position="161"/>
    </location>
</feature>
<evidence type="ECO:0000256" key="5">
    <source>
        <dbReference type="ARBA" id="ARBA00022617"/>
    </source>
</evidence>
<dbReference type="PANTHER" id="PTHR43141">
    <property type="entry name" value="CYTOCHROME BD2 SUBUNIT II"/>
    <property type="match status" value="1"/>
</dbReference>
<evidence type="ECO:0000313" key="13">
    <source>
        <dbReference type="EMBL" id="MFI7440081.1"/>
    </source>
</evidence>
<keyword evidence="10" id="KW-0408">Iron</keyword>
<keyword evidence="11 12" id="KW-0472">Membrane</keyword>
<evidence type="ECO:0000313" key="14">
    <source>
        <dbReference type="Proteomes" id="UP001612928"/>
    </source>
</evidence>
<comment type="similarity">
    <text evidence="2">Belongs to the cytochrome ubiquinol oxidase subunit 2 family.</text>
</comment>
<gene>
    <name evidence="13" type="primary">cydB</name>
    <name evidence="13" type="ORF">ACIBP5_08985</name>
</gene>
<keyword evidence="6 12" id="KW-0812">Transmembrane</keyword>
<dbReference type="PANTHER" id="PTHR43141:SF5">
    <property type="entry name" value="CYTOCHROME BD-I UBIQUINOL OXIDASE SUBUNIT 2"/>
    <property type="match status" value="1"/>
</dbReference>
<protein>
    <submittedName>
        <fullName evidence="13">Cytochrome d ubiquinol oxidase subunit II</fullName>
    </submittedName>
</protein>
<dbReference type="NCBIfam" id="TIGR00203">
    <property type="entry name" value="cydB"/>
    <property type="match status" value="1"/>
</dbReference>
<reference evidence="13 14" key="1">
    <citation type="submission" date="2024-10" db="EMBL/GenBank/DDBJ databases">
        <title>The Natural Products Discovery Center: Release of the First 8490 Sequenced Strains for Exploring Actinobacteria Biosynthetic Diversity.</title>
        <authorList>
            <person name="Kalkreuter E."/>
            <person name="Kautsar S.A."/>
            <person name="Yang D."/>
            <person name="Bader C.D."/>
            <person name="Teijaro C.N."/>
            <person name="Fluegel L."/>
            <person name="Davis C.M."/>
            <person name="Simpson J.R."/>
            <person name="Lauterbach L."/>
            <person name="Steele A.D."/>
            <person name="Gui C."/>
            <person name="Meng S."/>
            <person name="Li G."/>
            <person name="Viehrig K."/>
            <person name="Ye F."/>
            <person name="Su P."/>
            <person name="Kiefer A.F."/>
            <person name="Nichols A."/>
            <person name="Cepeda A.J."/>
            <person name="Yan W."/>
            <person name="Fan B."/>
            <person name="Jiang Y."/>
            <person name="Adhikari A."/>
            <person name="Zheng C.-J."/>
            <person name="Schuster L."/>
            <person name="Cowan T.M."/>
            <person name="Smanski M.J."/>
            <person name="Chevrette M.G."/>
            <person name="De Carvalho L.P.S."/>
            <person name="Shen B."/>
        </authorList>
    </citation>
    <scope>NUCLEOTIDE SEQUENCE [LARGE SCALE GENOMIC DNA]</scope>
    <source>
        <strain evidence="13 14">NPDC049503</strain>
    </source>
</reference>
<feature type="transmembrane region" description="Helical" evidence="12">
    <location>
        <begin position="108"/>
        <end position="130"/>
    </location>
</feature>
<keyword evidence="7" id="KW-0479">Metal-binding</keyword>
<dbReference type="Pfam" id="PF02322">
    <property type="entry name" value="Cyt_bd_oxida_II"/>
    <property type="match status" value="1"/>
</dbReference>
<comment type="subcellular location">
    <subcellularLocation>
        <location evidence="1">Cell membrane</location>
        <topology evidence="1">Multi-pass membrane protein</topology>
    </subcellularLocation>
</comment>
<feature type="transmembrane region" description="Helical" evidence="12">
    <location>
        <begin position="80"/>
        <end position="96"/>
    </location>
</feature>
<accession>A0ABW8A242</accession>
<dbReference type="RefSeq" id="WP_397019793.1">
    <property type="nucleotide sequence ID" value="NZ_JBITMB010000002.1"/>
</dbReference>
<keyword evidence="9 12" id="KW-1133">Transmembrane helix</keyword>
<feature type="transmembrane region" description="Helical" evidence="12">
    <location>
        <begin position="6"/>
        <end position="33"/>
    </location>
</feature>